<evidence type="ECO:0000313" key="5">
    <source>
        <dbReference type="Proteomes" id="UP001314170"/>
    </source>
</evidence>
<feature type="compositionally biased region" description="Low complexity" evidence="1">
    <location>
        <begin position="1327"/>
        <end position="1340"/>
    </location>
</feature>
<dbReference type="PANTHER" id="PTHR23019">
    <property type="entry name" value="NUCLEAR PORE MEMBRANE GLYCOPROTEIN GP210-RELATED"/>
    <property type="match status" value="1"/>
</dbReference>
<organism evidence="4 5">
    <name type="scientific">Dovyalis caffra</name>
    <dbReference type="NCBI Taxonomy" id="77055"/>
    <lineage>
        <taxon>Eukaryota</taxon>
        <taxon>Viridiplantae</taxon>
        <taxon>Streptophyta</taxon>
        <taxon>Embryophyta</taxon>
        <taxon>Tracheophyta</taxon>
        <taxon>Spermatophyta</taxon>
        <taxon>Magnoliopsida</taxon>
        <taxon>eudicotyledons</taxon>
        <taxon>Gunneridae</taxon>
        <taxon>Pentapetalae</taxon>
        <taxon>rosids</taxon>
        <taxon>fabids</taxon>
        <taxon>Malpighiales</taxon>
        <taxon>Salicaceae</taxon>
        <taxon>Flacourtieae</taxon>
        <taxon>Dovyalis</taxon>
    </lineage>
</organism>
<dbReference type="PANTHER" id="PTHR23019:SF0">
    <property type="entry name" value="NUCLEAR PORE MEMBRANE GLYCOPROTEIN 210"/>
    <property type="match status" value="1"/>
</dbReference>
<reference evidence="4 5" key="1">
    <citation type="submission" date="2024-01" db="EMBL/GenBank/DDBJ databases">
        <authorList>
            <person name="Waweru B."/>
        </authorList>
    </citation>
    <scope>NUCLEOTIDE SEQUENCE [LARGE SCALE GENOMIC DNA]</scope>
</reference>
<evidence type="ECO:0000256" key="2">
    <source>
        <dbReference type="SAM" id="Phobius"/>
    </source>
</evidence>
<protein>
    <recommendedName>
        <fullName evidence="3">BIG2 domain-containing protein</fullName>
    </recommendedName>
</protein>
<dbReference type="InterPro" id="IPR045197">
    <property type="entry name" value="NUP210-like"/>
</dbReference>
<dbReference type="InterPro" id="IPR056233">
    <property type="entry name" value="Ig_GP210_16th"/>
</dbReference>
<feature type="region of interest" description="Disordered" evidence="1">
    <location>
        <begin position="1327"/>
        <end position="1355"/>
    </location>
</feature>
<keyword evidence="2" id="KW-0472">Membrane</keyword>
<keyword evidence="2" id="KW-1133">Transmembrane helix</keyword>
<dbReference type="InterPro" id="IPR003343">
    <property type="entry name" value="Big_2"/>
</dbReference>
<dbReference type="InterPro" id="IPR055094">
    <property type="entry name" value="NUP210_Ig15"/>
</dbReference>
<sequence>MTEEEFIVEKLGSFHLNESFYGPPCSWAYVYASSPGKTMLQATLSKEYHHLDQSIHGLISLKASSHIAAYPPLTVHQVVDGSQFGGYWFDLGHVEASNQLANLDSLYLVPGTSLDIMLLGGPAPWDKGVDYLEAVEILGDKHASSKDGIRVHQISGTYQSMYRVSCQSLGTFDLVFKRGNLVGVDHPLPAIAEVAVSLSCSFPSSIALIVDELVNRDDAIRDATLADHSSTGKVRTTPVTVANGQTIRVAAVGIGVSGEAFANSSSLSLKWELSGCEGLAYWADTYEFQRSKSSWERFLVLQNESGQCIVRATVICLDDALGSHYLTQMRSLENVLTDAVKLQLVSSLRVNPEFNLLYFNPNAKVNLSISGGSCLWEAVVNDSQVVEVTQPPTGLQCFQLGLFPKMLGTALVTVYDIGLIPPTSASAVVQVADLDWIKIVSGEQISLMEGESQPIYLMAGIDDGIAFDSHQDPIVELVDKNDMLSAASGCINAPNFTIIAKDIGFTTLYVSARQQSGHEVLSQTVKIEVYAPLRIHPDDIFLVPGASYMLAMKGGPTIGVYFQYASMDDEIATVDKSSGRLYAISPGNTTILSTVFGNGGVMVCQANGSVNVGVPSLAMLNAQSDQLDVGHEMPIYPSFPEGDLFSFYELCRSYQWTIDDEKVSSFDMAESLHAEKHWYPLDDEQEFDFIKVLHGSIVPPFLSSPPVEILDGPEIFSSIVDGIGKANITVTFSCDFASASYSQSRLYDAALSLLVVPSLPLALGVPMTWVLPPHYVTFSLLPSSLEPHGQTRRGTIIYSLLRSCDKNEIWKKDAISIDGDRIKTTESNNLACIQAKDRTTGRTEIASCVRVAEVAQIRIMNRDPPFHVIYLAVGADLDLPISYFDASGHPFYEAYDVISYHAETNYHDIVSIGHTRNGNGAIHLKALRHGRALVRVSMNSNPRKFDYVLILVGAHVYPRNPVLQLGSSLNLSVIGIDDQVSGSWHSANESVVSVDIQSGKAEACGTGSTHVLSGNIVSIYAPKEILTNIPYPAKGYSFPLSLSDTYDKLEVLGNSKGVSYDCKVDPPFVGYAKPWTDLETGNSYCLFFPYSPEHLVHSVPRTKVMRPYVSISMNVSLREFSHVSGSASAIFIGGFSILEMDKSSMQLNLTPDSNKTIITILGNTVPFKDAITSNPTFPSLNAHIFSELYDCRLVFFFLAYIGFWGVKRSGAAVDVLRFYVEIHWHDRDSMKITLIHKEDFGIGSCAKYEVEVLRAKRLKDRIFITLPANGQRMEIEVTYEPGTTTGTKTTFTTFIGLLIAGCVILCVFYLGFSLIIYEISNRYRPSTTSATPSITAPETPVRSSPALTEQSPRTPQPFVDYVRKTIDETPHYKREELCWRAKTTGKVGRSVVARGFVRDDND</sequence>
<dbReference type="InterPro" id="IPR055099">
    <property type="entry name" value="Ig_NUP210_7th"/>
</dbReference>
<keyword evidence="5" id="KW-1185">Reference proteome</keyword>
<feature type="domain" description="BIG2" evidence="3">
    <location>
        <begin position="950"/>
        <end position="1023"/>
    </location>
</feature>
<keyword evidence="2" id="KW-0812">Transmembrane</keyword>
<dbReference type="Pfam" id="PF24427">
    <property type="entry name" value="Ig_GP210_16th"/>
    <property type="match status" value="1"/>
</dbReference>
<feature type="domain" description="BIG2" evidence="3">
    <location>
        <begin position="529"/>
        <end position="605"/>
    </location>
</feature>
<feature type="compositionally biased region" description="Polar residues" evidence="1">
    <location>
        <begin position="1341"/>
        <end position="1353"/>
    </location>
</feature>
<feature type="transmembrane region" description="Helical" evidence="2">
    <location>
        <begin position="1294"/>
        <end position="1317"/>
    </location>
</feature>
<dbReference type="Proteomes" id="UP001314170">
    <property type="component" value="Unassembled WGS sequence"/>
</dbReference>
<dbReference type="EMBL" id="CAWUPB010000893">
    <property type="protein sequence ID" value="CAK7328122.1"/>
    <property type="molecule type" value="Genomic_DNA"/>
</dbReference>
<name>A0AAV1R2A0_9ROSI</name>
<dbReference type="InterPro" id="IPR056232">
    <property type="entry name" value="Ig_GP210_15th"/>
</dbReference>
<evidence type="ECO:0000256" key="1">
    <source>
        <dbReference type="SAM" id="MobiDB-lite"/>
    </source>
</evidence>
<evidence type="ECO:0000313" key="4">
    <source>
        <dbReference type="EMBL" id="CAK7328122.1"/>
    </source>
</evidence>
<dbReference type="Pfam" id="PF22962">
    <property type="entry name" value="Ig_NUP210_7th"/>
    <property type="match status" value="1"/>
</dbReference>
<gene>
    <name evidence="4" type="ORF">DCAF_LOCUS5842</name>
</gene>
<proteinExistence type="predicted"/>
<evidence type="ECO:0000259" key="3">
    <source>
        <dbReference type="SMART" id="SM00635"/>
    </source>
</evidence>
<accession>A0AAV1R2A0</accession>
<dbReference type="SMART" id="SM00635">
    <property type="entry name" value="BID_2"/>
    <property type="match status" value="2"/>
</dbReference>
<dbReference type="Pfam" id="PF22959">
    <property type="entry name" value="Ig_NUP210_15th"/>
    <property type="match status" value="1"/>
</dbReference>
<dbReference type="Pfam" id="PF24425">
    <property type="entry name" value="Ig_GP210_15th"/>
    <property type="match status" value="1"/>
</dbReference>
<comment type="caution">
    <text evidence="4">The sequence shown here is derived from an EMBL/GenBank/DDBJ whole genome shotgun (WGS) entry which is preliminary data.</text>
</comment>